<dbReference type="Gene3D" id="1.20.1440.120">
    <property type="entry name" value="Recombination protein O, C-terminal domain"/>
    <property type="match status" value="1"/>
</dbReference>
<comment type="function">
    <text evidence="7">Involved in DNA repair and RecF pathway recombination.</text>
</comment>
<accession>A0A3R8LPX6</accession>
<comment type="similarity">
    <text evidence="1 7">Belongs to the RecO family.</text>
</comment>
<dbReference type="GO" id="GO:0006302">
    <property type="term" value="P:double-strand break repair"/>
    <property type="evidence" value="ECO:0007669"/>
    <property type="project" value="TreeGrafter"/>
</dbReference>
<dbReference type="HAMAP" id="MF_00201">
    <property type="entry name" value="RecO"/>
    <property type="match status" value="1"/>
</dbReference>
<evidence type="ECO:0000256" key="4">
    <source>
        <dbReference type="ARBA" id="ARBA00023172"/>
    </source>
</evidence>
<dbReference type="SUPFAM" id="SSF50249">
    <property type="entry name" value="Nucleic acid-binding proteins"/>
    <property type="match status" value="1"/>
</dbReference>
<feature type="domain" description="DNA replication/recombination mediator RecO N-terminal" evidence="8">
    <location>
        <begin position="11"/>
        <end position="80"/>
    </location>
</feature>
<keyword evidence="5 7" id="KW-0234">DNA repair</keyword>
<dbReference type="InterPro" id="IPR042242">
    <property type="entry name" value="RecO_C"/>
</dbReference>
<evidence type="ECO:0000259" key="8">
    <source>
        <dbReference type="Pfam" id="PF11967"/>
    </source>
</evidence>
<dbReference type="PANTHER" id="PTHR33991:SF1">
    <property type="entry name" value="DNA REPAIR PROTEIN RECO"/>
    <property type="match status" value="1"/>
</dbReference>
<organism evidence="9 10">
    <name type="scientific">Lautropia dentalis</name>
    <dbReference type="NCBI Taxonomy" id="2490857"/>
    <lineage>
        <taxon>Bacteria</taxon>
        <taxon>Pseudomonadati</taxon>
        <taxon>Pseudomonadota</taxon>
        <taxon>Betaproteobacteria</taxon>
        <taxon>Burkholderiales</taxon>
        <taxon>Burkholderiaceae</taxon>
        <taxon>Lautropia</taxon>
    </lineage>
</organism>
<dbReference type="PANTHER" id="PTHR33991">
    <property type="entry name" value="DNA REPAIR PROTEIN RECO"/>
    <property type="match status" value="1"/>
</dbReference>
<dbReference type="Pfam" id="PF11967">
    <property type="entry name" value="RecO_N"/>
    <property type="match status" value="1"/>
</dbReference>
<dbReference type="Proteomes" id="UP000270261">
    <property type="component" value="Unassembled WGS sequence"/>
</dbReference>
<evidence type="ECO:0000256" key="2">
    <source>
        <dbReference type="ARBA" id="ARBA00021310"/>
    </source>
</evidence>
<sequence>MKPGPGPLTDEPGFVLHSRPWRETSLIVELLLRDRGRLSAVAKGARRPTSALRPVLLQFQPIAFRLSGRNELRTLTRAEWQGGMAVPSGRALLFGFYLNELVMRLLAREDPHPQLFDAYTSALHQLGGQGADERILRRFEWLLLQEIGYAPDLAADHQGVPLQPARNYRMNEGQWFATQAEDHATFSGQTLLQIAAGRYDAPGVLSQAKRLSRLMLALPLEGASLDTRRILMDLQRL</sequence>
<evidence type="ECO:0000256" key="5">
    <source>
        <dbReference type="ARBA" id="ARBA00023204"/>
    </source>
</evidence>
<dbReference type="Pfam" id="PF02565">
    <property type="entry name" value="RecO_C"/>
    <property type="match status" value="1"/>
</dbReference>
<evidence type="ECO:0000313" key="9">
    <source>
        <dbReference type="EMBL" id="RRN45898.1"/>
    </source>
</evidence>
<keyword evidence="4 7" id="KW-0233">DNA recombination</keyword>
<dbReference type="RefSeq" id="WP_125095325.1">
    <property type="nucleotide sequence ID" value="NZ_RRUE01000001.1"/>
</dbReference>
<evidence type="ECO:0000313" key="10">
    <source>
        <dbReference type="Proteomes" id="UP000270261"/>
    </source>
</evidence>
<dbReference type="GO" id="GO:0006310">
    <property type="term" value="P:DNA recombination"/>
    <property type="evidence" value="ECO:0007669"/>
    <property type="project" value="UniProtKB-UniRule"/>
</dbReference>
<gene>
    <name evidence="7 9" type="primary">recO</name>
    <name evidence="9" type="ORF">EHV23_07180</name>
</gene>
<proteinExistence type="inferred from homology"/>
<dbReference type="InterPro" id="IPR012340">
    <property type="entry name" value="NA-bd_OB-fold"/>
</dbReference>
<keyword evidence="3 7" id="KW-0227">DNA damage</keyword>
<evidence type="ECO:0000256" key="1">
    <source>
        <dbReference type="ARBA" id="ARBA00007452"/>
    </source>
</evidence>
<reference evidence="9 10" key="1">
    <citation type="submission" date="2018-11" db="EMBL/GenBank/DDBJ databases">
        <title>Genome sequencing of Lautropia sp. KCOM 2505 (= ChDC F240).</title>
        <authorList>
            <person name="Kook J.-K."/>
            <person name="Park S.-N."/>
            <person name="Lim Y.K."/>
        </authorList>
    </citation>
    <scope>NUCLEOTIDE SEQUENCE [LARGE SCALE GENOMIC DNA]</scope>
    <source>
        <strain evidence="9 10">KCOM 2505</strain>
    </source>
</reference>
<dbReference type="SUPFAM" id="SSF57863">
    <property type="entry name" value="ArfGap/RecO-like zinc finger"/>
    <property type="match status" value="1"/>
</dbReference>
<dbReference type="InterPro" id="IPR037278">
    <property type="entry name" value="ARFGAP/RecO"/>
</dbReference>
<dbReference type="GO" id="GO:0043590">
    <property type="term" value="C:bacterial nucleoid"/>
    <property type="evidence" value="ECO:0007669"/>
    <property type="project" value="TreeGrafter"/>
</dbReference>
<evidence type="ECO:0000256" key="6">
    <source>
        <dbReference type="ARBA" id="ARBA00033409"/>
    </source>
</evidence>
<evidence type="ECO:0000256" key="7">
    <source>
        <dbReference type="HAMAP-Rule" id="MF_00201"/>
    </source>
</evidence>
<comment type="caution">
    <text evidence="9">The sequence shown here is derived from an EMBL/GenBank/DDBJ whole genome shotgun (WGS) entry which is preliminary data.</text>
</comment>
<name>A0A3R8LPX6_9BURK</name>
<protein>
    <recommendedName>
        <fullName evidence="2 7">DNA repair protein RecO</fullName>
    </recommendedName>
    <alternativeName>
        <fullName evidence="6 7">Recombination protein O</fullName>
    </alternativeName>
</protein>
<dbReference type="InterPro" id="IPR022572">
    <property type="entry name" value="DNA_rep/recomb_RecO_N"/>
</dbReference>
<dbReference type="OrthoDB" id="9804792at2"/>
<dbReference type="InterPro" id="IPR003717">
    <property type="entry name" value="RecO"/>
</dbReference>
<dbReference type="EMBL" id="RRUE01000001">
    <property type="protein sequence ID" value="RRN45898.1"/>
    <property type="molecule type" value="Genomic_DNA"/>
</dbReference>
<evidence type="ECO:0000256" key="3">
    <source>
        <dbReference type="ARBA" id="ARBA00022763"/>
    </source>
</evidence>
<keyword evidence="10" id="KW-1185">Reference proteome</keyword>
<dbReference type="AlphaFoldDB" id="A0A3R8LPX6"/>
<dbReference type="NCBIfam" id="TIGR00613">
    <property type="entry name" value="reco"/>
    <property type="match status" value="1"/>
</dbReference>
<dbReference type="Gene3D" id="2.40.50.140">
    <property type="entry name" value="Nucleic acid-binding proteins"/>
    <property type="match status" value="1"/>
</dbReference>